<accession>A0A4Y7PDY6</accession>
<dbReference type="InterPro" id="IPR008266">
    <property type="entry name" value="Tyr_kinase_AS"/>
</dbReference>
<reference evidence="2 3" key="1">
    <citation type="submission" date="2018-06" db="EMBL/GenBank/DDBJ databases">
        <title>A transcriptomic atlas of mushroom development highlights an independent origin of complex multicellularity.</title>
        <authorList>
            <consortium name="DOE Joint Genome Institute"/>
            <person name="Krizsan K."/>
            <person name="Almasi E."/>
            <person name="Merenyi Z."/>
            <person name="Sahu N."/>
            <person name="Viragh M."/>
            <person name="Koszo T."/>
            <person name="Mondo S."/>
            <person name="Kiss B."/>
            <person name="Balint B."/>
            <person name="Kues U."/>
            <person name="Barry K."/>
            <person name="Hegedus J.C."/>
            <person name="Henrissat B."/>
            <person name="Johnson J."/>
            <person name="Lipzen A."/>
            <person name="Ohm R."/>
            <person name="Nagy I."/>
            <person name="Pangilinan J."/>
            <person name="Yan J."/>
            <person name="Xiong Y."/>
            <person name="Grigoriev I.V."/>
            <person name="Hibbett D.S."/>
            <person name="Nagy L.G."/>
        </authorList>
    </citation>
    <scope>NUCLEOTIDE SEQUENCE [LARGE SCALE GENOMIC DNA]</scope>
    <source>
        <strain evidence="2 3">SZMC22713</strain>
    </source>
</reference>
<dbReference type="Gene3D" id="1.10.510.10">
    <property type="entry name" value="Transferase(Phosphotransferase) domain 1"/>
    <property type="match status" value="1"/>
</dbReference>
<feature type="non-terminal residue" evidence="2">
    <location>
        <position position="1"/>
    </location>
</feature>
<dbReference type="STRING" id="50990.A0A4Y7PDY6"/>
<organism evidence="2 3">
    <name type="scientific">Rickenella mellea</name>
    <dbReference type="NCBI Taxonomy" id="50990"/>
    <lineage>
        <taxon>Eukaryota</taxon>
        <taxon>Fungi</taxon>
        <taxon>Dikarya</taxon>
        <taxon>Basidiomycota</taxon>
        <taxon>Agaricomycotina</taxon>
        <taxon>Agaricomycetes</taxon>
        <taxon>Hymenochaetales</taxon>
        <taxon>Rickenellaceae</taxon>
        <taxon>Rickenella</taxon>
    </lineage>
</organism>
<dbReference type="SUPFAM" id="SSF56112">
    <property type="entry name" value="Protein kinase-like (PK-like)"/>
    <property type="match status" value="1"/>
</dbReference>
<keyword evidence="3" id="KW-1185">Reference proteome</keyword>
<protein>
    <recommendedName>
        <fullName evidence="1">Protein kinase domain-containing protein</fullName>
    </recommendedName>
</protein>
<dbReference type="GO" id="GO:0005524">
    <property type="term" value="F:ATP binding"/>
    <property type="evidence" value="ECO:0007669"/>
    <property type="project" value="InterPro"/>
</dbReference>
<dbReference type="PANTHER" id="PTHR38248:SF2">
    <property type="entry name" value="FUNK1 11"/>
    <property type="match status" value="1"/>
</dbReference>
<dbReference type="AlphaFoldDB" id="A0A4Y7PDY6"/>
<dbReference type="GO" id="GO:0004672">
    <property type="term" value="F:protein kinase activity"/>
    <property type="evidence" value="ECO:0007669"/>
    <property type="project" value="InterPro"/>
</dbReference>
<feature type="non-terminal residue" evidence="2">
    <location>
        <position position="177"/>
    </location>
</feature>
<dbReference type="InterPro" id="IPR040976">
    <property type="entry name" value="Pkinase_fungal"/>
</dbReference>
<dbReference type="PROSITE" id="PS00109">
    <property type="entry name" value="PROTEIN_KINASE_TYR"/>
    <property type="match status" value="1"/>
</dbReference>
<dbReference type="InterPro" id="IPR000719">
    <property type="entry name" value="Prot_kinase_dom"/>
</dbReference>
<name>A0A4Y7PDY6_9AGAM</name>
<dbReference type="InterPro" id="IPR011009">
    <property type="entry name" value="Kinase-like_dom_sf"/>
</dbReference>
<proteinExistence type="predicted"/>
<evidence type="ECO:0000313" key="3">
    <source>
        <dbReference type="Proteomes" id="UP000294933"/>
    </source>
</evidence>
<gene>
    <name evidence="2" type="ORF">BD410DRAFT_684355</name>
</gene>
<evidence type="ECO:0000313" key="2">
    <source>
        <dbReference type="EMBL" id="TDL13485.1"/>
    </source>
</evidence>
<dbReference type="PANTHER" id="PTHR38248">
    <property type="entry name" value="FUNK1 6"/>
    <property type="match status" value="1"/>
</dbReference>
<sequence>LRCIAAHRDLYENKKILHRDISLRNMLLAESYDSIAKPYRHGLLIDLDFAIKMSDAARRLSKGLRTGTVPFMAIDILLGIATHDADHDLESLFYVFCWICITRGGPGRSRKDFKFENSRLAKWAGNPTDTPDDIGCKKVATVQAGYFELWILKEFHPYFHGLRTCAMALRNILFPSG</sequence>
<dbReference type="VEuPathDB" id="FungiDB:BD410DRAFT_684355"/>
<dbReference type="EMBL" id="ML170589">
    <property type="protein sequence ID" value="TDL13485.1"/>
    <property type="molecule type" value="Genomic_DNA"/>
</dbReference>
<dbReference type="Pfam" id="PF17667">
    <property type="entry name" value="Pkinase_fungal"/>
    <property type="match status" value="1"/>
</dbReference>
<dbReference type="Proteomes" id="UP000294933">
    <property type="component" value="Unassembled WGS sequence"/>
</dbReference>
<dbReference type="PROSITE" id="PS50011">
    <property type="entry name" value="PROTEIN_KINASE_DOM"/>
    <property type="match status" value="1"/>
</dbReference>
<dbReference type="OrthoDB" id="5569250at2759"/>
<feature type="domain" description="Protein kinase" evidence="1">
    <location>
        <begin position="1"/>
        <end position="177"/>
    </location>
</feature>
<evidence type="ECO:0000259" key="1">
    <source>
        <dbReference type="PROSITE" id="PS50011"/>
    </source>
</evidence>